<dbReference type="EC" id="5.2.1.8" evidence="6"/>
<dbReference type="GO" id="GO:0006457">
    <property type="term" value="P:protein folding"/>
    <property type="evidence" value="ECO:0007669"/>
    <property type="project" value="InterPro"/>
</dbReference>
<accession>A0A1Z9YTL0</accession>
<dbReference type="InterPro" id="IPR036944">
    <property type="entry name" value="PPIase_FKBP_N_sf"/>
</dbReference>
<evidence type="ECO:0000256" key="5">
    <source>
        <dbReference type="PROSITE-ProRule" id="PRU00277"/>
    </source>
</evidence>
<dbReference type="PANTHER" id="PTHR43811:SF57">
    <property type="entry name" value="FKBP-TYPE PEPTIDYL-PROLYL CIS-TRANS ISOMERASE FKPA-RELATED"/>
    <property type="match status" value="1"/>
</dbReference>
<comment type="caution">
    <text evidence="8">The sequence shown here is derived from an EMBL/GenBank/DDBJ whole genome shotgun (WGS) entry which is preliminary data.</text>
</comment>
<dbReference type="GO" id="GO:0003755">
    <property type="term" value="F:peptidyl-prolyl cis-trans isomerase activity"/>
    <property type="evidence" value="ECO:0007669"/>
    <property type="project" value="UniProtKB-UniRule"/>
</dbReference>
<dbReference type="Gene3D" id="3.10.50.40">
    <property type="match status" value="1"/>
</dbReference>
<evidence type="ECO:0000256" key="2">
    <source>
        <dbReference type="ARBA" id="ARBA00006577"/>
    </source>
</evidence>
<dbReference type="PROSITE" id="PS50059">
    <property type="entry name" value="FKBP_PPIASE"/>
    <property type="match status" value="1"/>
</dbReference>
<evidence type="ECO:0000256" key="6">
    <source>
        <dbReference type="RuleBase" id="RU003915"/>
    </source>
</evidence>
<feature type="domain" description="PPIase FKBP-type" evidence="7">
    <location>
        <begin position="162"/>
        <end position="247"/>
    </location>
</feature>
<proteinExistence type="inferred from homology"/>
<dbReference type="FunFam" id="3.10.50.40:FF:000006">
    <property type="entry name" value="Peptidyl-prolyl cis-trans isomerase"/>
    <property type="match status" value="1"/>
</dbReference>
<evidence type="ECO:0000259" key="7">
    <source>
        <dbReference type="PROSITE" id="PS50059"/>
    </source>
</evidence>
<dbReference type="EMBL" id="NEXX01000009">
    <property type="protein sequence ID" value="OUY05523.1"/>
    <property type="molecule type" value="Genomic_DNA"/>
</dbReference>
<dbReference type="SUPFAM" id="SSF54534">
    <property type="entry name" value="FKBP-like"/>
    <property type="match status" value="1"/>
</dbReference>
<evidence type="ECO:0000256" key="1">
    <source>
        <dbReference type="ARBA" id="ARBA00000971"/>
    </source>
</evidence>
<reference evidence="8 9" key="1">
    <citation type="submission" date="2017-05" db="EMBL/GenBank/DDBJ databases">
        <title>Acinetobacter populi ANC 5415 (= PBJ7), whole genome shotgun sequencing project.</title>
        <authorList>
            <person name="Nemec A."/>
            <person name="Radolfova-Krizova L."/>
        </authorList>
    </citation>
    <scope>NUCLEOTIDE SEQUENCE [LARGE SCALE GENOMIC DNA]</scope>
    <source>
        <strain evidence="8 9">PBJ7</strain>
    </source>
</reference>
<dbReference type="RefSeq" id="WP_087621939.1">
    <property type="nucleotide sequence ID" value="NZ_NEXX01000009.1"/>
</dbReference>
<dbReference type="AlphaFoldDB" id="A0A1Z9YTL0"/>
<keyword evidence="3 5" id="KW-0697">Rotamase</keyword>
<dbReference type="OrthoDB" id="9814548at2"/>
<dbReference type="Proteomes" id="UP000196536">
    <property type="component" value="Unassembled WGS sequence"/>
</dbReference>
<organism evidence="8 9">
    <name type="scientific">Acinetobacter populi</name>
    <dbReference type="NCBI Taxonomy" id="1582270"/>
    <lineage>
        <taxon>Bacteria</taxon>
        <taxon>Pseudomonadati</taxon>
        <taxon>Pseudomonadota</taxon>
        <taxon>Gammaproteobacteria</taxon>
        <taxon>Moraxellales</taxon>
        <taxon>Moraxellaceae</taxon>
        <taxon>Acinetobacter</taxon>
    </lineage>
</organism>
<evidence type="ECO:0000256" key="3">
    <source>
        <dbReference type="ARBA" id="ARBA00023110"/>
    </source>
</evidence>
<sequence length="247" mass="26680">MSKALPIVVAAVLGSVALVPVYFASQNPTKYQASSHHSSFDPKTATAVEKISYVFGYEVTSQMTPPELDVNAFSAGARAGHGHEEFPYSKEEINAAYQEFVAQQKNNDQPAALSQPEVSAPSDDANVKFLTENAKKPNVKTTASGLQYIVDKEGTGKQPKATDVVKVNYEGKLITGEVFDSSFQNGQPVEFPLNQVIPGWTEGLQLMKEGAEYTFFIPAKLGYGAQGMGPIPANSTLIFKVQLLEVK</sequence>
<gene>
    <name evidence="8" type="ORF">CAP51_16900</name>
</gene>
<keyword evidence="4 5" id="KW-0413">Isomerase</keyword>
<comment type="similarity">
    <text evidence="2 6">Belongs to the FKBP-type PPIase family.</text>
</comment>
<dbReference type="PANTHER" id="PTHR43811">
    <property type="entry name" value="FKBP-TYPE PEPTIDYL-PROLYL CIS-TRANS ISOMERASE FKPA"/>
    <property type="match status" value="1"/>
</dbReference>
<evidence type="ECO:0000313" key="8">
    <source>
        <dbReference type="EMBL" id="OUY05523.1"/>
    </source>
</evidence>
<dbReference type="InterPro" id="IPR001179">
    <property type="entry name" value="PPIase_FKBP_dom"/>
</dbReference>
<dbReference type="Pfam" id="PF00254">
    <property type="entry name" value="FKBP_C"/>
    <property type="match status" value="1"/>
</dbReference>
<name>A0A1Z9YTL0_9GAMM</name>
<dbReference type="Pfam" id="PF01346">
    <property type="entry name" value="FKBP_N"/>
    <property type="match status" value="1"/>
</dbReference>
<protein>
    <recommendedName>
        <fullName evidence="6">Peptidyl-prolyl cis-trans isomerase</fullName>
        <ecNumber evidence="6">5.2.1.8</ecNumber>
    </recommendedName>
</protein>
<evidence type="ECO:0000256" key="4">
    <source>
        <dbReference type="ARBA" id="ARBA00023235"/>
    </source>
</evidence>
<dbReference type="InterPro" id="IPR046357">
    <property type="entry name" value="PPIase_dom_sf"/>
</dbReference>
<dbReference type="Gene3D" id="1.10.287.460">
    <property type="entry name" value="Peptidyl-prolyl cis-trans isomerase, FKBP-type, N-terminal domain"/>
    <property type="match status" value="1"/>
</dbReference>
<comment type="catalytic activity">
    <reaction evidence="1 5 6">
        <text>[protein]-peptidylproline (omega=180) = [protein]-peptidylproline (omega=0)</text>
        <dbReference type="Rhea" id="RHEA:16237"/>
        <dbReference type="Rhea" id="RHEA-COMP:10747"/>
        <dbReference type="Rhea" id="RHEA-COMP:10748"/>
        <dbReference type="ChEBI" id="CHEBI:83833"/>
        <dbReference type="ChEBI" id="CHEBI:83834"/>
        <dbReference type="EC" id="5.2.1.8"/>
    </reaction>
</comment>
<keyword evidence="9" id="KW-1185">Reference proteome</keyword>
<evidence type="ECO:0000313" key="9">
    <source>
        <dbReference type="Proteomes" id="UP000196536"/>
    </source>
</evidence>
<dbReference type="InterPro" id="IPR000774">
    <property type="entry name" value="PPIase_FKBP_N"/>
</dbReference>